<dbReference type="EMBL" id="JH159160">
    <property type="protein sequence ID" value="EGZ08648.1"/>
    <property type="molecule type" value="Genomic_DNA"/>
</dbReference>
<evidence type="ECO:0000313" key="2">
    <source>
        <dbReference type="Proteomes" id="UP000002640"/>
    </source>
</evidence>
<protein>
    <submittedName>
        <fullName evidence="1">Uncharacterized protein</fullName>
    </submittedName>
</protein>
<evidence type="ECO:0000313" key="1">
    <source>
        <dbReference type="EMBL" id="EGZ08648.1"/>
    </source>
</evidence>
<sequence length="146" mass="16362">LMVGKEVFGPDSSCYTMKTKELTPSSAEMGYSLDFNVPDAPEILEGVTLMRKYEEENRAVLIWTSMMVQEGNPYFRSQGWVSVTRNPCNPEGEAAVRMCSRVSGVHFGVPCNGSNVDLPVARKHQLFAKSRLERVQLKMLERAEGQ</sequence>
<dbReference type="AlphaFoldDB" id="G5A5P3"/>
<dbReference type="KEGG" id="psoj:PHYSODRAFT_455351"/>
<dbReference type="Proteomes" id="UP000002640">
    <property type="component" value="Unassembled WGS sequence"/>
</dbReference>
<keyword evidence="2" id="KW-1185">Reference proteome</keyword>
<dbReference type="OMA" id="FDQNDHA"/>
<dbReference type="GeneID" id="20653060"/>
<gene>
    <name evidence="1" type="ORF">PHYSODRAFT_455351</name>
</gene>
<reference evidence="1 2" key="1">
    <citation type="journal article" date="2006" name="Science">
        <title>Phytophthora genome sequences uncover evolutionary origins and mechanisms of pathogenesis.</title>
        <authorList>
            <person name="Tyler B.M."/>
            <person name="Tripathy S."/>
            <person name="Zhang X."/>
            <person name="Dehal P."/>
            <person name="Jiang R.H."/>
            <person name="Aerts A."/>
            <person name="Arredondo F.D."/>
            <person name="Baxter L."/>
            <person name="Bensasson D."/>
            <person name="Beynon J.L."/>
            <person name="Chapman J."/>
            <person name="Damasceno C.M."/>
            <person name="Dorrance A.E."/>
            <person name="Dou D."/>
            <person name="Dickerman A.W."/>
            <person name="Dubchak I.L."/>
            <person name="Garbelotto M."/>
            <person name="Gijzen M."/>
            <person name="Gordon S.G."/>
            <person name="Govers F."/>
            <person name="Grunwald N.J."/>
            <person name="Huang W."/>
            <person name="Ivors K.L."/>
            <person name="Jones R.W."/>
            <person name="Kamoun S."/>
            <person name="Krampis K."/>
            <person name="Lamour K.H."/>
            <person name="Lee M.K."/>
            <person name="McDonald W.H."/>
            <person name="Medina M."/>
            <person name="Meijer H.J."/>
            <person name="Nordberg E.K."/>
            <person name="Maclean D.J."/>
            <person name="Ospina-Giraldo M.D."/>
            <person name="Morris P.F."/>
            <person name="Phuntumart V."/>
            <person name="Putnam N.H."/>
            <person name="Rash S."/>
            <person name="Rose J.K."/>
            <person name="Sakihama Y."/>
            <person name="Salamov A.A."/>
            <person name="Savidor A."/>
            <person name="Scheuring C.F."/>
            <person name="Smith B.M."/>
            <person name="Sobral B.W."/>
            <person name="Terry A."/>
            <person name="Torto-Alalibo T.A."/>
            <person name="Win J."/>
            <person name="Xu Z."/>
            <person name="Zhang H."/>
            <person name="Grigoriev I.V."/>
            <person name="Rokhsar D.S."/>
            <person name="Boore J.L."/>
        </authorList>
    </citation>
    <scope>NUCLEOTIDE SEQUENCE [LARGE SCALE GENOMIC DNA]</scope>
    <source>
        <strain evidence="1 2">P6497</strain>
    </source>
</reference>
<dbReference type="InParanoid" id="G5A5P3"/>
<feature type="non-terminal residue" evidence="1">
    <location>
        <position position="1"/>
    </location>
</feature>
<feature type="non-terminal residue" evidence="1">
    <location>
        <position position="146"/>
    </location>
</feature>
<organism evidence="1 2">
    <name type="scientific">Phytophthora sojae (strain P6497)</name>
    <name type="common">Soybean stem and root rot agent</name>
    <name type="synonym">Phytophthora megasperma f. sp. glycines</name>
    <dbReference type="NCBI Taxonomy" id="1094619"/>
    <lineage>
        <taxon>Eukaryota</taxon>
        <taxon>Sar</taxon>
        <taxon>Stramenopiles</taxon>
        <taxon>Oomycota</taxon>
        <taxon>Peronosporomycetes</taxon>
        <taxon>Peronosporales</taxon>
        <taxon>Peronosporaceae</taxon>
        <taxon>Phytophthora</taxon>
    </lineage>
</organism>
<name>G5A5P3_PHYSP</name>
<dbReference type="RefSeq" id="XP_009535281.1">
    <property type="nucleotide sequence ID" value="XM_009536986.1"/>
</dbReference>
<accession>G5A5P3</accession>
<proteinExistence type="predicted"/>